<reference evidence="3 4" key="1">
    <citation type="submission" date="2021-12" db="EMBL/GenBank/DDBJ databases">
        <title>Discovery of the Pendulisporaceae a myxobacterial family with distinct sporulation behavior and unique specialized metabolism.</title>
        <authorList>
            <person name="Garcia R."/>
            <person name="Popoff A."/>
            <person name="Bader C.D."/>
            <person name="Loehr J."/>
            <person name="Walesch S."/>
            <person name="Walt C."/>
            <person name="Boldt J."/>
            <person name="Bunk B."/>
            <person name="Haeckl F.J.F.P.J."/>
            <person name="Gunesch A.P."/>
            <person name="Birkelbach J."/>
            <person name="Nuebel U."/>
            <person name="Pietschmann T."/>
            <person name="Bach T."/>
            <person name="Mueller R."/>
        </authorList>
    </citation>
    <scope>NUCLEOTIDE SEQUENCE [LARGE SCALE GENOMIC DNA]</scope>
    <source>
        <strain evidence="3 4">MSr11954</strain>
    </source>
</reference>
<dbReference type="NCBIfam" id="NF047832">
    <property type="entry name" value="caspase_w_EACC1"/>
    <property type="match status" value="1"/>
</dbReference>
<dbReference type="EMBL" id="CP089984">
    <property type="protein sequence ID" value="WXB13969.1"/>
    <property type="molecule type" value="Genomic_DNA"/>
</dbReference>
<proteinExistence type="predicted"/>
<dbReference type="Gene3D" id="3.40.50.150">
    <property type="entry name" value="Vaccinia Virus protein VP39"/>
    <property type="match status" value="1"/>
</dbReference>
<name>A0ABZ2LSU4_9BACT</name>
<organism evidence="3 4">
    <name type="scientific">Pendulispora albinea</name>
    <dbReference type="NCBI Taxonomy" id="2741071"/>
    <lineage>
        <taxon>Bacteria</taxon>
        <taxon>Pseudomonadati</taxon>
        <taxon>Myxococcota</taxon>
        <taxon>Myxococcia</taxon>
        <taxon>Myxococcales</taxon>
        <taxon>Sorangiineae</taxon>
        <taxon>Pendulisporaceae</taxon>
        <taxon>Pendulispora</taxon>
    </lineage>
</organism>
<keyword evidence="4" id="KW-1185">Reference proteome</keyword>
<evidence type="ECO:0000259" key="1">
    <source>
        <dbReference type="Pfam" id="PF00656"/>
    </source>
</evidence>
<dbReference type="Pfam" id="PF10017">
    <property type="entry name" value="Methyltransf_33"/>
    <property type="match status" value="1"/>
</dbReference>
<accession>A0ABZ2LSU4</accession>
<sequence length="625" mass="68733">MPVDGKRVTAILVGTGVFPHNPGLAPIPEVYTNLVRLKQALMREEVLGVPSENIHVLIDRDRSTLLRELRRAAAHAKQDDTLLVYYCGHGVIPDDGLGLLLTVTDTTEELKEHTSLRFTDMRSVVSPSTSALTRILILDCCYAGQAITHVLSDTSSILAAAVGEVTEKRTTIMAAAGEYQPAMRGLHMTVFTQALVESLEHGVPEGDAELTVYDIFIAARDRVAGIAVRGGLPGNAPRPRISSSGGEKEMPFVRNAARAVSRASPPSTPRTVADHARTLQRTLFVSAIDRELNYLKLSERMNSELEKGSFEDLKYHYLGEQGARRWLDLVSSPAYVRTAQPSLQALQRFVCERLNQRKPSPVSLVGLGCGDGQVDRELLQILCEAVNVSQGLAYFPVDLSMPLLQMAAREVADSGDLQQVAILPIVAELQNLGNVVRMWRSSPNVEIYSLLGCTIGNFRNEERVLAPIAEAMRAEDLLLLDARCYGGPTLTEEQAELLMPQFKHKRNVEFALGPLSKFGHRGDSRTAVRVHDRSRPFSVVRGTHAIVTELALDPSWQHTLSPSGVGLKREREVESLALSWSNVYRDTNFVSWLAHTMDLHVVARVPASLAPNEVQTVAFLLARDL</sequence>
<evidence type="ECO:0000259" key="2">
    <source>
        <dbReference type="Pfam" id="PF10017"/>
    </source>
</evidence>
<evidence type="ECO:0000313" key="3">
    <source>
        <dbReference type="EMBL" id="WXB13969.1"/>
    </source>
</evidence>
<dbReference type="Proteomes" id="UP001370348">
    <property type="component" value="Chromosome"/>
</dbReference>
<dbReference type="SUPFAM" id="SSF52129">
    <property type="entry name" value="Caspase-like"/>
    <property type="match status" value="1"/>
</dbReference>
<dbReference type="RefSeq" id="WP_394823586.1">
    <property type="nucleotide sequence ID" value="NZ_CP089984.1"/>
</dbReference>
<protein>
    <submittedName>
        <fullName evidence="3">L-histidine N(Alpha)-methyltransferase</fullName>
        <ecNumber evidence="3">2.1.1.44</ecNumber>
    </submittedName>
</protein>
<dbReference type="EC" id="2.1.1.44" evidence="3"/>
<dbReference type="GO" id="GO:0052706">
    <property type="term" value="F:L-histidine N(alpha)-methyltransferase activity"/>
    <property type="evidence" value="ECO:0007669"/>
    <property type="project" value="UniProtKB-EC"/>
</dbReference>
<dbReference type="GO" id="GO:0032259">
    <property type="term" value="P:methylation"/>
    <property type="evidence" value="ECO:0007669"/>
    <property type="project" value="UniProtKB-KW"/>
</dbReference>
<evidence type="ECO:0000313" key="4">
    <source>
        <dbReference type="Proteomes" id="UP001370348"/>
    </source>
</evidence>
<dbReference type="Gene3D" id="3.40.50.1460">
    <property type="match status" value="1"/>
</dbReference>
<feature type="domain" description="Peptidase C14 caspase" evidence="1">
    <location>
        <begin position="49"/>
        <end position="243"/>
    </location>
</feature>
<dbReference type="InterPro" id="IPR019257">
    <property type="entry name" value="MeTrfase_dom"/>
</dbReference>
<keyword evidence="3" id="KW-0489">Methyltransferase</keyword>
<gene>
    <name evidence="3" type="ORF">LZC94_39840</name>
</gene>
<dbReference type="Pfam" id="PF00656">
    <property type="entry name" value="Peptidase_C14"/>
    <property type="match status" value="1"/>
</dbReference>
<keyword evidence="3" id="KW-0808">Transferase</keyword>
<feature type="domain" description="Histidine-specific methyltransferase SAM-dependent" evidence="2">
    <location>
        <begin position="320"/>
        <end position="480"/>
    </location>
</feature>
<dbReference type="InterPro" id="IPR011600">
    <property type="entry name" value="Pept_C14_caspase"/>
</dbReference>
<dbReference type="InterPro" id="IPR029030">
    <property type="entry name" value="Caspase-like_dom_sf"/>
</dbReference>
<dbReference type="InterPro" id="IPR029063">
    <property type="entry name" value="SAM-dependent_MTases_sf"/>
</dbReference>